<gene>
    <name evidence="1" type="ORF">THSYN_03880</name>
</gene>
<organism evidence="1 2">
    <name type="scientific">Candidatus Thiodictyon syntrophicum</name>
    <dbReference type="NCBI Taxonomy" id="1166950"/>
    <lineage>
        <taxon>Bacteria</taxon>
        <taxon>Pseudomonadati</taxon>
        <taxon>Pseudomonadota</taxon>
        <taxon>Gammaproteobacteria</taxon>
        <taxon>Chromatiales</taxon>
        <taxon>Chromatiaceae</taxon>
        <taxon>Thiodictyon</taxon>
    </lineage>
</organism>
<dbReference type="EMBL" id="CP020370">
    <property type="protein sequence ID" value="AUB80185.1"/>
    <property type="molecule type" value="Genomic_DNA"/>
</dbReference>
<proteinExistence type="predicted"/>
<evidence type="ECO:0000313" key="1">
    <source>
        <dbReference type="EMBL" id="AUB80185.1"/>
    </source>
</evidence>
<dbReference type="OrthoDB" id="5772151at2"/>
<keyword evidence="2" id="KW-1185">Reference proteome</keyword>
<dbReference type="KEGG" id="tsy:THSYN_03880"/>
<dbReference type="RefSeq" id="WP_100917990.1">
    <property type="nucleotide sequence ID" value="NZ_CP020370.1"/>
</dbReference>
<sequence>MPVATALKVAVYLALQEADIGTSERARRLGVHEAFIYRRRGACSTRATGSKAETLKPALLAVGQRLAVEVRAAA</sequence>
<protein>
    <submittedName>
        <fullName evidence="1">Uncharacterized protein</fullName>
    </submittedName>
</protein>
<dbReference type="Proteomes" id="UP000232638">
    <property type="component" value="Chromosome"/>
</dbReference>
<reference evidence="1 2" key="1">
    <citation type="submission" date="2017-03" db="EMBL/GenBank/DDBJ databases">
        <title>Complete genome sequence of Candidatus 'Thiodictyon syntrophicum' sp. nov. strain Cad16T, a photolithoautotroph purple sulfur bacterium isolated from an alpine meromictic lake.</title>
        <authorList>
            <person name="Luedin S.M."/>
            <person name="Pothier J.F."/>
            <person name="Danza F."/>
            <person name="Storelli N."/>
            <person name="Wittwer M."/>
            <person name="Tonolla M."/>
        </authorList>
    </citation>
    <scope>NUCLEOTIDE SEQUENCE [LARGE SCALE GENOMIC DNA]</scope>
    <source>
        <strain evidence="1 2">Cad16T</strain>
    </source>
</reference>
<evidence type="ECO:0000313" key="2">
    <source>
        <dbReference type="Proteomes" id="UP000232638"/>
    </source>
</evidence>
<name>A0A2K8U3S6_9GAMM</name>
<accession>A0A2K8U3S6</accession>
<dbReference type="AlphaFoldDB" id="A0A2K8U3S6"/>